<dbReference type="GO" id="GO:0042744">
    <property type="term" value="P:hydrogen peroxide catabolic process"/>
    <property type="evidence" value="ECO:0007669"/>
    <property type="project" value="TreeGrafter"/>
</dbReference>
<feature type="non-terminal residue" evidence="5">
    <location>
        <position position="209"/>
    </location>
</feature>
<dbReference type="SUPFAM" id="SSF52833">
    <property type="entry name" value="Thioredoxin-like"/>
    <property type="match status" value="1"/>
</dbReference>
<dbReference type="InterPro" id="IPR000866">
    <property type="entry name" value="AhpC/TSA"/>
</dbReference>
<dbReference type="InterPro" id="IPR024706">
    <property type="entry name" value="Peroxiredoxin_AhpC-typ"/>
</dbReference>
<dbReference type="GO" id="GO:0006979">
    <property type="term" value="P:response to oxidative stress"/>
    <property type="evidence" value="ECO:0007669"/>
    <property type="project" value="TreeGrafter"/>
</dbReference>
<name>N1Q1S9_DOTSN</name>
<dbReference type="PROSITE" id="PS51352">
    <property type="entry name" value="THIOREDOXIN_2"/>
    <property type="match status" value="1"/>
</dbReference>
<protein>
    <recommendedName>
        <fullName evidence="4">Thioredoxin domain-containing protein</fullName>
    </recommendedName>
</protein>
<evidence type="ECO:0000259" key="4">
    <source>
        <dbReference type="PROSITE" id="PS51352"/>
    </source>
</evidence>
<proteinExistence type="inferred from homology"/>
<dbReference type="PANTHER" id="PTHR10681">
    <property type="entry name" value="THIOREDOXIN PEROXIDASE"/>
    <property type="match status" value="1"/>
</dbReference>
<dbReference type="OMA" id="NNFGVMR"/>
<feature type="domain" description="Thioredoxin" evidence="4">
    <location>
        <begin position="5"/>
        <end position="166"/>
    </location>
</feature>
<dbReference type="InterPro" id="IPR036249">
    <property type="entry name" value="Thioredoxin-like_sf"/>
</dbReference>
<dbReference type="CDD" id="cd03015">
    <property type="entry name" value="PRX_Typ2cys"/>
    <property type="match status" value="1"/>
</dbReference>
<dbReference type="eggNOG" id="KOG0852">
    <property type="taxonomic scope" value="Eukaryota"/>
</dbReference>
<reference evidence="5 6" key="2">
    <citation type="journal article" date="2012" name="PLoS Pathog.">
        <title>Diverse lifestyles and strategies of plant pathogenesis encoded in the genomes of eighteen Dothideomycetes fungi.</title>
        <authorList>
            <person name="Ohm R.A."/>
            <person name="Feau N."/>
            <person name="Henrissat B."/>
            <person name="Schoch C.L."/>
            <person name="Horwitz B.A."/>
            <person name="Barry K.W."/>
            <person name="Condon B.J."/>
            <person name="Copeland A.C."/>
            <person name="Dhillon B."/>
            <person name="Glaser F."/>
            <person name="Hesse C.N."/>
            <person name="Kosti I."/>
            <person name="LaButti K."/>
            <person name="Lindquist E.A."/>
            <person name="Lucas S."/>
            <person name="Salamov A.A."/>
            <person name="Bradshaw R.E."/>
            <person name="Ciuffetti L."/>
            <person name="Hamelin R.C."/>
            <person name="Kema G.H.J."/>
            <person name="Lawrence C."/>
            <person name="Scott J.A."/>
            <person name="Spatafora J.W."/>
            <person name="Turgeon B.G."/>
            <person name="de Wit P.J.G.M."/>
            <person name="Zhong S."/>
            <person name="Goodwin S.B."/>
            <person name="Grigoriev I.V."/>
        </authorList>
    </citation>
    <scope>NUCLEOTIDE SEQUENCE [LARGE SCALE GENOMIC DNA]</scope>
    <source>
        <strain evidence="6">NZE10 / CBS 128990</strain>
    </source>
</reference>
<dbReference type="Proteomes" id="UP000016933">
    <property type="component" value="Unassembled WGS sequence"/>
</dbReference>
<dbReference type="PIRSF" id="PIRSF000239">
    <property type="entry name" value="AHPC"/>
    <property type="match status" value="1"/>
</dbReference>
<dbReference type="GO" id="GO:0045454">
    <property type="term" value="P:cell redox homeostasis"/>
    <property type="evidence" value="ECO:0007669"/>
    <property type="project" value="TreeGrafter"/>
</dbReference>
<gene>
    <name evidence="5" type="ORF">DOTSEDRAFT_142989</name>
</gene>
<evidence type="ECO:0000313" key="6">
    <source>
        <dbReference type="Proteomes" id="UP000016933"/>
    </source>
</evidence>
<evidence type="ECO:0000256" key="3">
    <source>
        <dbReference type="PIRSR" id="PIRSR000239-1"/>
    </source>
</evidence>
<evidence type="ECO:0000313" key="5">
    <source>
        <dbReference type="EMBL" id="EME49213.1"/>
    </source>
</evidence>
<dbReference type="STRING" id="675120.N1Q1S9"/>
<feature type="active site" description="Cysteine sulfenic acid (-SOH) intermediate; for peroxidase activity" evidence="3">
    <location>
        <position position="52"/>
    </location>
</feature>
<dbReference type="OrthoDB" id="185659at2759"/>
<evidence type="ECO:0000256" key="2">
    <source>
        <dbReference type="ARBA" id="ARBA00023002"/>
    </source>
</evidence>
<dbReference type="AlphaFoldDB" id="N1Q1S9"/>
<keyword evidence="2" id="KW-0560">Oxidoreductase</keyword>
<dbReference type="HOGENOM" id="CLU_042529_21_3_1"/>
<keyword evidence="6" id="KW-1185">Reference proteome</keyword>
<sequence length="209" mass="22974">MFDSVQVGKPAPRFKGVACVDGRLKEISLASYTEAKHWVILVFFPKAWSFICPTEIKAFSARLDEFVYARSCAVAFISTDNEHCLKAWNATSEMEGGLGGVHVPLVSDSNHKISRDFGVLLEEEGVAQRALFIIDPQGRIRNIAVNDADIGRSVDETLRVVDALAFKDEFGEGCPVDWKKGDKGLEYSAKTKVEGPLELPKRSWAAAAP</sequence>
<dbReference type="InterPro" id="IPR050217">
    <property type="entry name" value="Peroxiredoxin"/>
</dbReference>
<dbReference type="GO" id="GO:0008379">
    <property type="term" value="F:thioredoxin peroxidase activity"/>
    <property type="evidence" value="ECO:0007669"/>
    <property type="project" value="TreeGrafter"/>
</dbReference>
<organism evidence="5 6">
    <name type="scientific">Dothistroma septosporum (strain NZE10 / CBS 128990)</name>
    <name type="common">Red band needle blight fungus</name>
    <name type="synonym">Mycosphaerella pini</name>
    <dbReference type="NCBI Taxonomy" id="675120"/>
    <lineage>
        <taxon>Eukaryota</taxon>
        <taxon>Fungi</taxon>
        <taxon>Dikarya</taxon>
        <taxon>Ascomycota</taxon>
        <taxon>Pezizomycotina</taxon>
        <taxon>Dothideomycetes</taxon>
        <taxon>Dothideomycetidae</taxon>
        <taxon>Mycosphaerellales</taxon>
        <taxon>Mycosphaerellaceae</taxon>
        <taxon>Dothistroma</taxon>
    </lineage>
</organism>
<dbReference type="GO" id="GO:0033554">
    <property type="term" value="P:cellular response to stress"/>
    <property type="evidence" value="ECO:0007669"/>
    <property type="project" value="TreeGrafter"/>
</dbReference>
<reference evidence="6" key="1">
    <citation type="journal article" date="2012" name="PLoS Genet.">
        <title>The genomes of the fungal plant pathogens Cladosporium fulvum and Dothistroma septosporum reveal adaptation to different hosts and lifestyles but also signatures of common ancestry.</title>
        <authorList>
            <person name="de Wit P.J.G.M."/>
            <person name="van der Burgt A."/>
            <person name="Oekmen B."/>
            <person name="Stergiopoulos I."/>
            <person name="Abd-Elsalam K.A."/>
            <person name="Aerts A.L."/>
            <person name="Bahkali A.H."/>
            <person name="Beenen H.G."/>
            <person name="Chettri P."/>
            <person name="Cox M.P."/>
            <person name="Datema E."/>
            <person name="de Vries R.P."/>
            <person name="Dhillon B."/>
            <person name="Ganley A.R."/>
            <person name="Griffiths S.A."/>
            <person name="Guo Y."/>
            <person name="Hamelin R.C."/>
            <person name="Henrissat B."/>
            <person name="Kabir M.S."/>
            <person name="Jashni M.K."/>
            <person name="Kema G."/>
            <person name="Klaubauf S."/>
            <person name="Lapidus A."/>
            <person name="Levasseur A."/>
            <person name="Lindquist E."/>
            <person name="Mehrabi R."/>
            <person name="Ohm R.A."/>
            <person name="Owen T.J."/>
            <person name="Salamov A."/>
            <person name="Schwelm A."/>
            <person name="Schijlen E."/>
            <person name="Sun H."/>
            <person name="van den Burg H.A."/>
            <person name="van Ham R.C.H.J."/>
            <person name="Zhang S."/>
            <person name="Goodwin S.B."/>
            <person name="Grigoriev I.V."/>
            <person name="Collemare J."/>
            <person name="Bradshaw R.E."/>
        </authorList>
    </citation>
    <scope>NUCLEOTIDE SEQUENCE [LARGE SCALE GENOMIC DNA]</scope>
    <source>
        <strain evidence="6">NZE10 / CBS 128990</strain>
    </source>
</reference>
<accession>N1Q1S9</accession>
<evidence type="ECO:0000256" key="1">
    <source>
        <dbReference type="ARBA" id="ARBA00009796"/>
    </source>
</evidence>
<comment type="similarity">
    <text evidence="1">Belongs to the peroxiredoxin family. AhpC/Prx1 subfamily.</text>
</comment>
<dbReference type="GO" id="GO:0005829">
    <property type="term" value="C:cytosol"/>
    <property type="evidence" value="ECO:0007669"/>
    <property type="project" value="TreeGrafter"/>
</dbReference>
<dbReference type="InterPro" id="IPR013766">
    <property type="entry name" value="Thioredoxin_domain"/>
</dbReference>
<dbReference type="EMBL" id="KB446535">
    <property type="protein sequence ID" value="EME49213.1"/>
    <property type="molecule type" value="Genomic_DNA"/>
</dbReference>
<dbReference type="Gene3D" id="3.40.30.10">
    <property type="entry name" value="Glutaredoxin"/>
    <property type="match status" value="1"/>
</dbReference>
<dbReference type="Pfam" id="PF00578">
    <property type="entry name" value="AhpC-TSA"/>
    <property type="match status" value="1"/>
</dbReference>
<dbReference type="PANTHER" id="PTHR10681:SF128">
    <property type="entry name" value="THIOREDOXIN-DEPENDENT PEROXIDE REDUCTASE, MITOCHONDRIAL"/>
    <property type="match status" value="1"/>
</dbReference>